<reference evidence="1 3" key="1">
    <citation type="journal article" date="2007" name="Science">
        <title>Draft genome of the filarial nematode parasite Brugia malayi.</title>
        <authorList>
            <person name="Ghedin E."/>
            <person name="Wang S."/>
            <person name="Spiro D."/>
            <person name="Caler E."/>
            <person name="Zhao Q."/>
            <person name="Crabtree J."/>
            <person name="Allen J.E."/>
            <person name="Delcher A.L."/>
            <person name="Guiliano D.B."/>
            <person name="Miranda-Saavedra D."/>
            <person name="Angiuoli S.V."/>
            <person name="Creasy T."/>
            <person name="Amedeo P."/>
            <person name="Haas B."/>
            <person name="El-Sayed N.M."/>
            <person name="Wortman J.R."/>
            <person name="Feldblyum T."/>
            <person name="Tallon L."/>
            <person name="Schatz M."/>
            <person name="Shumway M."/>
            <person name="Koo H."/>
            <person name="Salzberg S.L."/>
            <person name="Schobel S."/>
            <person name="Pertea M."/>
            <person name="Pop M."/>
            <person name="White O."/>
            <person name="Barton G.J."/>
            <person name="Carlow C.K."/>
            <person name="Crawford M.J."/>
            <person name="Daub J."/>
            <person name="Dimmic M.W."/>
            <person name="Estes C.F."/>
            <person name="Foster J.M."/>
            <person name="Ganatra M."/>
            <person name="Gregory W.F."/>
            <person name="Johnson N.M."/>
            <person name="Jin J."/>
            <person name="Komuniecki R."/>
            <person name="Korf I."/>
            <person name="Kumar S."/>
            <person name="Laney S."/>
            <person name="Li B.W."/>
            <person name="Li W."/>
            <person name="Lindblom T.H."/>
            <person name="Lustigman S."/>
            <person name="Ma D."/>
            <person name="Maina C.V."/>
            <person name="Martin D.M."/>
            <person name="McCarter J.P."/>
            <person name="McReynolds L."/>
            <person name="Mitreva M."/>
            <person name="Nutman T.B."/>
            <person name="Parkinson J."/>
            <person name="Peregrin-Alvarez J.M."/>
            <person name="Poole C."/>
            <person name="Ren Q."/>
            <person name="Saunders L."/>
            <person name="Sluder A.E."/>
            <person name="Smith K."/>
            <person name="Stanke M."/>
            <person name="Unnasch T.R."/>
            <person name="Ware J."/>
            <person name="Wei A.D."/>
            <person name="Weil G."/>
            <person name="Williams D.J."/>
            <person name="Zhang Y."/>
            <person name="Williams S.A."/>
            <person name="Fraser-Liggett C."/>
            <person name="Slatko B."/>
            <person name="Blaxter M.L."/>
            <person name="Scott A.L."/>
        </authorList>
    </citation>
    <scope>NUCLEOTIDE SEQUENCE</scope>
    <source>
        <strain evidence="1 3">FR3</strain>
    </source>
</reference>
<reference evidence="2" key="3">
    <citation type="submission" date="2019-04" db="EMBL/GenBank/DDBJ databases">
        <authorList>
            <person name="Howe K."/>
            <person name="Paulini M."/>
            <person name="Williams G."/>
        </authorList>
    </citation>
    <scope>NUCLEOTIDE SEQUENCE [LARGE SCALE GENOMIC DNA]</scope>
    <source>
        <strain evidence="2">FR3</strain>
    </source>
</reference>
<organism evidence="1">
    <name type="scientific">Brugia malayi</name>
    <name type="common">Filarial nematode worm</name>
    <dbReference type="NCBI Taxonomy" id="6279"/>
    <lineage>
        <taxon>Eukaryota</taxon>
        <taxon>Metazoa</taxon>
        <taxon>Ecdysozoa</taxon>
        <taxon>Nematoda</taxon>
        <taxon>Chromadorea</taxon>
        <taxon>Rhabditida</taxon>
        <taxon>Spirurina</taxon>
        <taxon>Spiruromorpha</taxon>
        <taxon>Filarioidea</taxon>
        <taxon>Onchocercidae</taxon>
        <taxon>Brugia</taxon>
    </lineage>
</organism>
<evidence type="ECO:0000313" key="2">
    <source>
        <dbReference type="EMBL" id="VIO97701.1"/>
    </source>
</evidence>
<accession>A0A0J9Y7L0</accession>
<gene>
    <name evidence="1 4 5" type="ORF">Bm1170</name>
    <name evidence="2" type="ORF">BM_BM1170</name>
    <name evidence="1" type="ORF">BM_Bm1170</name>
</gene>
<dbReference type="KEGG" id="bmy:BM_BM1170"/>
<reference evidence="1" key="2">
    <citation type="submission" date="2012-12" db="EMBL/GenBank/DDBJ databases">
        <authorList>
            <person name="Gao Y.W."/>
            <person name="Fan S.T."/>
            <person name="Sun H.T."/>
            <person name="Wang Z."/>
            <person name="Gao X.L."/>
            <person name="Li Y.G."/>
            <person name="Wang T.C."/>
            <person name="Zhang K."/>
            <person name="Xu W.W."/>
            <person name="Yu Z.J."/>
            <person name="Xia X.Z."/>
        </authorList>
    </citation>
    <scope>NUCLEOTIDE SEQUENCE</scope>
    <source>
        <strain evidence="1">FR3</strain>
    </source>
</reference>
<dbReference type="GeneID" id="66057634"/>
<protein>
    <submittedName>
        <fullName evidence="1 4">Bm1170</fullName>
    </submittedName>
</protein>
<dbReference type="WormBase" id="Bm1170">
    <property type="protein sequence ID" value="BM29625"/>
    <property type="gene ID" value="WBGene00221431"/>
</dbReference>
<evidence type="ECO:0000313" key="1">
    <source>
        <dbReference type="EMBL" id="CDQ03409.1"/>
    </source>
</evidence>
<evidence type="ECO:0000313" key="5">
    <source>
        <dbReference type="WormBase" id="Bm1170"/>
    </source>
</evidence>
<accession>A0A4E9FL30</accession>
<reference evidence="4" key="4">
    <citation type="submission" date="2019-12" db="UniProtKB">
        <authorList>
            <consortium name="WormBaseParasite"/>
        </authorList>
    </citation>
    <scope>IDENTIFICATION</scope>
</reference>
<sequence>MVLIESNTIVELERIFLPYLNNWTFPESHLGSLIQVILPGFLSSFSHI</sequence>
<keyword evidence="3" id="KW-1185">Reference proteome</keyword>
<dbReference type="EMBL" id="CAAKNF010000195">
    <property type="protein sequence ID" value="VIO97701.1"/>
    <property type="molecule type" value="Genomic_DNA"/>
</dbReference>
<name>A0A0J9Y7L0_BRUMA</name>
<dbReference type="RefSeq" id="XP_042937253.1">
    <property type="nucleotide sequence ID" value="XM_043081319.1"/>
</dbReference>
<dbReference type="CTD" id="66057634"/>
<dbReference type="AlphaFoldDB" id="A0A0J9Y7L0"/>
<dbReference type="EMBL" id="LN856727">
    <property type="protein sequence ID" value="CDQ03409.1"/>
    <property type="molecule type" value="Genomic_DNA"/>
</dbReference>
<dbReference type="Proteomes" id="UP000006672">
    <property type="component" value="Unassembled WGS sequence"/>
</dbReference>
<evidence type="ECO:0000313" key="3">
    <source>
        <dbReference type="Proteomes" id="UP000006672"/>
    </source>
</evidence>
<proteinExistence type="predicted"/>
<dbReference type="WBParaSite" id="Bm1170.1">
    <property type="protein sequence ID" value="Bm1170.1"/>
    <property type="gene ID" value="WBGene00221431"/>
</dbReference>
<evidence type="ECO:0000313" key="4">
    <source>
        <dbReference type="WBParaSite" id="Bm1170.1"/>
    </source>
</evidence>